<dbReference type="Gene3D" id="3.50.7.10">
    <property type="entry name" value="GroEL"/>
    <property type="match status" value="1"/>
</dbReference>
<dbReference type="Pfam" id="PF00118">
    <property type="entry name" value="Cpn60_TCP1"/>
    <property type="match status" value="1"/>
</dbReference>
<dbReference type="PANTHER" id="PTHR11353">
    <property type="entry name" value="CHAPERONIN"/>
    <property type="match status" value="1"/>
</dbReference>
<comment type="caution">
    <text evidence="4">The sequence shown here is derived from an EMBL/GenBank/DDBJ whole genome shotgun (WGS) entry which is preliminary data.</text>
</comment>
<keyword evidence="3" id="KW-0143">Chaperone</keyword>
<keyword evidence="1" id="KW-0547">Nucleotide-binding</keyword>
<protein>
    <recommendedName>
        <fullName evidence="6">T-complex protein 1 subunit beta</fullName>
    </recommendedName>
</protein>
<dbReference type="EMBL" id="CAJOBH010029902">
    <property type="protein sequence ID" value="CAF4271306.1"/>
    <property type="molecule type" value="Genomic_DNA"/>
</dbReference>
<gene>
    <name evidence="4" type="ORF">BYL167_LOCUS26339</name>
</gene>
<evidence type="ECO:0008006" key="6">
    <source>
        <dbReference type="Google" id="ProtNLM"/>
    </source>
</evidence>
<dbReference type="InterPro" id="IPR017998">
    <property type="entry name" value="Chaperone_TCP-1"/>
</dbReference>
<dbReference type="SUPFAM" id="SSF52029">
    <property type="entry name" value="GroEL apical domain-like"/>
    <property type="match status" value="1"/>
</dbReference>
<dbReference type="Proteomes" id="UP000681967">
    <property type="component" value="Unassembled WGS sequence"/>
</dbReference>
<feature type="non-terminal residue" evidence="4">
    <location>
        <position position="72"/>
    </location>
</feature>
<evidence type="ECO:0000256" key="1">
    <source>
        <dbReference type="ARBA" id="ARBA00022741"/>
    </source>
</evidence>
<keyword evidence="2" id="KW-0067">ATP-binding</keyword>
<accession>A0A8S2T5R0</accession>
<evidence type="ECO:0000313" key="4">
    <source>
        <dbReference type="EMBL" id="CAF4271306.1"/>
    </source>
</evidence>
<evidence type="ECO:0000313" key="5">
    <source>
        <dbReference type="Proteomes" id="UP000681967"/>
    </source>
</evidence>
<organism evidence="4 5">
    <name type="scientific">Rotaria magnacalcarata</name>
    <dbReference type="NCBI Taxonomy" id="392030"/>
    <lineage>
        <taxon>Eukaryota</taxon>
        <taxon>Metazoa</taxon>
        <taxon>Spiralia</taxon>
        <taxon>Gnathifera</taxon>
        <taxon>Rotifera</taxon>
        <taxon>Eurotatoria</taxon>
        <taxon>Bdelloidea</taxon>
        <taxon>Philodinida</taxon>
        <taxon>Philodinidae</taxon>
        <taxon>Rotaria</taxon>
    </lineage>
</organism>
<dbReference type="InterPro" id="IPR027409">
    <property type="entry name" value="GroEL-like_apical_dom_sf"/>
</dbReference>
<proteinExistence type="predicted"/>
<dbReference type="AlphaFoldDB" id="A0A8S2T5R0"/>
<evidence type="ECO:0000256" key="3">
    <source>
        <dbReference type="ARBA" id="ARBA00023186"/>
    </source>
</evidence>
<name>A0A8S2T5R0_9BILA</name>
<dbReference type="InterPro" id="IPR002423">
    <property type="entry name" value="Cpn60/GroEL/TCP-1"/>
</dbReference>
<dbReference type="GO" id="GO:0140662">
    <property type="term" value="F:ATP-dependent protein folding chaperone"/>
    <property type="evidence" value="ECO:0007669"/>
    <property type="project" value="InterPro"/>
</dbReference>
<evidence type="ECO:0000256" key="2">
    <source>
        <dbReference type="ARBA" id="ARBA00022840"/>
    </source>
</evidence>
<feature type="non-terminal residue" evidence="4">
    <location>
        <position position="1"/>
    </location>
</feature>
<sequence>YIRRQLIYDYPEQLFADKGVMAIEHADFEGVERLAQVLGGEIVSTFDTPDKVRLGKCDLIEEVMIGEDKLIK</sequence>
<reference evidence="4" key="1">
    <citation type="submission" date="2021-02" db="EMBL/GenBank/DDBJ databases">
        <authorList>
            <person name="Nowell W R."/>
        </authorList>
    </citation>
    <scope>NUCLEOTIDE SEQUENCE</scope>
</reference>
<dbReference type="GO" id="GO:0005524">
    <property type="term" value="F:ATP binding"/>
    <property type="evidence" value="ECO:0007669"/>
    <property type="project" value="UniProtKB-KW"/>
</dbReference>